<dbReference type="GO" id="GO:0005886">
    <property type="term" value="C:plasma membrane"/>
    <property type="evidence" value="ECO:0007669"/>
    <property type="project" value="UniProtKB-SubCell"/>
</dbReference>
<dbReference type="InterPro" id="IPR003593">
    <property type="entry name" value="AAA+_ATPase"/>
</dbReference>
<dbReference type="PANTHER" id="PTHR42771">
    <property type="entry name" value="IRON(3+)-HYDROXAMATE IMPORT ATP-BINDING PROTEIN FHUC"/>
    <property type="match status" value="1"/>
</dbReference>
<dbReference type="SUPFAM" id="SSF52540">
    <property type="entry name" value="P-loop containing nucleoside triphosphate hydrolases"/>
    <property type="match status" value="1"/>
</dbReference>
<dbReference type="GO" id="GO:0006826">
    <property type="term" value="P:iron ion transport"/>
    <property type="evidence" value="ECO:0007669"/>
    <property type="project" value="UniProtKB-KW"/>
</dbReference>
<evidence type="ECO:0000256" key="10">
    <source>
        <dbReference type="ARBA" id="ARBA00023136"/>
    </source>
</evidence>
<accession>A4BJ35</accession>
<keyword evidence="4" id="KW-1003">Cell membrane</keyword>
<dbReference type="InterPro" id="IPR027417">
    <property type="entry name" value="P-loop_NTPase"/>
</dbReference>
<keyword evidence="7 12" id="KW-0067">ATP-binding</keyword>
<dbReference type="GO" id="GO:0016887">
    <property type="term" value="F:ATP hydrolysis activity"/>
    <property type="evidence" value="ECO:0007669"/>
    <property type="project" value="InterPro"/>
</dbReference>
<dbReference type="EMBL" id="AAOE01000030">
    <property type="protein sequence ID" value="EAR07880.1"/>
    <property type="molecule type" value="Genomic_DNA"/>
</dbReference>
<reference evidence="12 13" key="1">
    <citation type="submission" date="2006-02" db="EMBL/GenBank/DDBJ databases">
        <authorList>
            <person name="Pinhassi J."/>
            <person name="Pedros-Alio C."/>
            <person name="Ferriera S."/>
            <person name="Johnson J."/>
            <person name="Kravitz S."/>
            <person name="Halpern A."/>
            <person name="Remington K."/>
            <person name="Beeson K."/>
            <person name="Tran B."/>
            <person name="Rogers Y.-H."/>
            <person name="Friedman R."/>
            <person name="Venter J.C."/>
        </authorList>
    </citation>
    <scope>NUCLEOTIDE SEQUENCE [LARGE SCALE GENOMIC DNA]</scope>
    <source>
        <strain evidence="12 13">MED297</strain>
    </source>
</reference>
<keyword evidence="8" id="KW-0408">Iron</keyword>
<dbReference type="HOGENOM" id="CLU_000604_1_11_6"/>
<keyword evidence="3" id="KW-0813">Transport</keyword>
<keyword evidence="6" id="KW-0547">Nucleotide-binding</keyword>
<organism evidence="12 13">
    <name type="scientific">Reinekea blandensis MED297</name>
    <dbReference type="NCBI Taxonomy" id="314283"/>
    <lineage>
        <taxon>Bacteria</taxon>
        <taxon>Pseudomonadati</taxon>
        <taxon>Pseudomonadota</taxon>
        <taxon>Gammaproteobacteria</taxon>
        <taxon>Oceanospirillales</taxon>
        <taxon>Saccharospirillaceae</taxon>
        <taxon>Reinekea</taxon>
    </lineage>
</organism>
<protein>
    <submittedName>
        <fullName evidence="12">Enterobactin-iron transport system ATP-binding protein</fullName>
    </submittedName>
</protein>
<dbReference type="GO" id="GO:0005524">
    <property type="term" value="F:ATP binding"/>
    <property type="evidence" value="ECO:0007669"/>
    <property type="project" value="UniProtKB-KW"/>
</dbReference>
<evidence type="ECO:0000256" key="4">
    <source>
        <dbReference type="ARBA" id="ARBA00022475"/>
    </source>
</evidence>
<evidence type="ECO:0000256" key="8">
    <source>
        <dbReference type="ARBA" id="ARBA00023004"/>
    </source>
</evidence>
<evidence type="ECO:0000259" key="11">
    <source>
        <dbReference type="PROSITE" id="PS50893"/>
    </source>
</evidence>
<comment type="subcellular location">
    <subcellularLocation>
        <location evidence="1">Cell membrane</location>
        <topology evidence="1">Peripheral membrane protein</topology>
    </subcellularLocation>
</comment>
<keyword evidence="13" id="KW-1185">Reference proteome</keyword>
<dbReference type="Pfam" id="PF00005">
    <property type="entry name" value="ABC_tran"/>
    <property type="match status" value="1"/>
</dbReference>
<comment type="caution">
    <text evidence="12">The sequence shown here is derived from an EMBL/GenBank/DDBJ whole genome shotgun (WGS) entry which is preliminary data.</text>
</comment>
<dbReference type="SMART" id="SM00382">
    <property type="entry name" value="AAA"/>
    <property type="match status" value="1"/>
</dbReference>
<gene>
    <name evidence="12" type="ORF">MED297_08671</name>
</gene>
<proteinExistence type="inferred from homology"/>
<dbReference type="PROSITE" id="PS50893">
    <property type="entry name" value="ABC_TRANSPORTER_2"/>
    <property type="match status" value="1"/>
</dbReference>
<sequence>MTHLPETLLRVDQLTTGYQDPVVFDANFHIGSGKLTALIGPNGCGKSTLLKCMARILKPHQGQVILNNANLHDQPTRHVARQLALLPQGPIAPEGLTVRELVAQGRYPHQSLFQQWSREDEAAVQEALSMTDTVELADRPVSALSGGQRQRCWIAMVLAQQTPVILLDEPTTFLDMRVQVDLLNLLTSLAHDHGRTLVVVLHELNMAAAFADHLIMMKDGRLQAQGHPDEIFTRDNLKSVFNLDAQILRDPYSGRLMCVPTQVPHHTTPAADIALAEVVQP</sequence>
<feature type="domain" description="ABC transporter" evidence="11">
    <location>
        <begin position="8"/>
        <end position="244"/>
    </location>
</feature>
<keyword evidence="9" id="KW-0406">Ion transport</keyword>
<dbReference type="InterPro" id="IPR051535">
    <property type="entry name" value="Siderophore_ABC-ATPase"/>
</dbReference>
<dbReference type="CDD" id="cd03214">
    <property type="entry name" value="ABC_Iron-Siderophores_B12_Hemin"/>
    <property type="match status" value="1"/>
</dbReference>
<dbReference type="PANTHER" id="PTHR42771:SF2">
    <property type="entry name" value="IRON(3+)-HYDROXAMATE IMPORT ATP-BINDING PROTEIN FHUC"/>
    <property type="match status" value="1"/>
</dbReference>
<dbReference type="Gene3D" id="3.40.50.300">
    <property type="entry name" value="P-loop containing nucleotide triphosphate hydrolases"/>
    <property type="match status" value="1"/>
</dbReference>
<dbReference type="RefSeq" id="WP_008045898.1">
    <property type="nucleotide sequence ID" value="NZ_CH724152.1"/>
</dbReference>
<evidence type="ECO:0000256" key="6">
    <source>
        <dbReference type="ARBA" id="ARBA00022741"/>
    </source>
</evidence>
<evidence type="ECO:0000256" key="2">
    <source>
        <dbReference type="ARBA" id="ARBA00005417"/>
    </source>
</evidence>
<dbReference type="InterPro" id="IPR003439">
    <property type="entry name" value="ABC_transporter-like_ATP-bd"/>
</dbReference>
<comment type="similarity">
    <text evidence="2">Belongs to the ABC transporter superfamily.</text>
</comment>
<evidence type="ECO:0000256" key="5">
    <source>
        <dbReference type="ARBA" id="ARBA00022496"/>
    </source>
</evidence>
<evidence type="ECO:0000256" key="9">
    <source>
        <dbReference type="ARBA" id="ARBA00023065"/>
    </source>
</evidence>
<evidence type="ECO:0000313" key="12">
    <source>
        <dbReference type="EMBL" id="EAR07880.1"/>
    </source>
</evidence>
<keyword evidence="5" id="KW-0410">Iron transport</keyword>
<evidence type="ECO:0000256" key="3">
    <source>
        <dbReference type="ARBA" id="ARBA00022448"/>
    </source>
</evidence>
<keyword evidence="10" id="KW-0472">Membrane</keyword>
<evidence type="ECO:0000256" key="1">
    <source>
        <dbReference type="ARBA" id="ARBA00004202"/>
    </source>
</evidence>
<dbReference type="AlphaFoldDB" id="A4BJ35"/>
<name>A4BJ35_9GAMM</name>
<dbReference type="Proteomes" id="UP000005953">
    <property type="component" value="Unassembled WGS sequence"/>
</dbReference>
<evidence type="ECO:0000313" key="13">
    <source>
        <dbReference type="Proteomes" id="UP000005953"/>
    </source>
</evidence>
<dbReference type="STRING" id="314283.MED297_08671"/>
<evidence type="ECO:0000256" key="7">
    <source>
        <dbReference type="ARBA" id="ARBA00022840"/>
    </source>
</evidence>
<dbReference type="OrthoDB" id="6461291at2"/>
<dbReference type="FunFam" id="3.40.50.300:FF:000134">
    <property type="entry name" value="Iron-enterobactin ABC transporter ATP-binding protein"/>
    <property type="match status" value="1"/>
</dbReference>